<protein>
    <submittedName>
        <fullName evidence="2">Catechol 2,3-dioxygenase</fullName>
    </submittedName>
</protein>
<accession>A0A1G6C8G3</accession>
<feature type="domain" description="VOC" evidence="1">
    <location>
        <begin position="2"/>
        <end position="116"/>
    </location>
</feature>
<dbReference type="SUPFAM" id="SSF54593">
    <property type="entry name" value="Glyoxalase/Bleomycin resistance protein/Dihydroxybiphenyl dioxygenase"/>
    <property type="match status" value="1"/>
</dbReference>
<name>A0A1G6C8G3_9HYPH</name>
<dbReference type="InterPro" id="IPR029068">
    <property type="entry name" value="Glyas_Bleomycin-R_OHBP_Dase"/>
</dbReference>
<proteinExistence type="predicted"/>
<dbReference type="EMBL" id="FMXQ01000004">
    <property type="protein sequence ID" value="SDB29195.1"/>
    <property type="molecule type" value="Genomic_DNA"/>
</dbReference>
<dbReference type="InterPro" id="IPR037523">
    <property type="entry name" value="VOC_core"/>
</dbReference>
<dbReference type="OrthoDB" id="5243302at2"/>
<evidence type="ECO:0000259" key="1">
    <source>
        <dbReference type="PROSITE" id="PS51819"/>
    </source>
</evidence>
<dbReference type="InterPro" id="IPR004360">
    <property type="entry name" value="Glyas_Fos-R_dOase_dom"/>
</dbReference>
<dbReference type="PROSITE" id="PS51819">
    <property type="entry name" value="VOC"/>
    <property type="match status" value="1"/>
</dbReference>
<dbReference type="Gene3D" id="3.10.180.10">
    <property type="entry name" value="2,3-Dihydroxybiphenyl 1,2-Dioxygenase, domain 1"/>
    <property type="match status" value="1"/>
</dbReference>
<keyword evidence="2" id="KW-0223">Dioxygenase</keyword>
<gene>
    <name evidence="2" type="ORF">SAMN02982931_02190</name>
</gene>
<keyword evidence="3" id="KW-1185">Reference proteome</keyword>
<organism evidence="2 3">
    <name type="scientific">Bauldia litoralis</name>
    <dbReference type="NCBI Taxonomy" id="665467"/>
    <lineage>
        <taxon>Bacteria</taxon>
        <taxon>Pseudomonadati</taxon>
        <taxon>Pseudomonadota</taxon>
        <taxon>Alphaproteobacteria</taxon>
        <taxon>Hyphomicrobiales</taxon>
        <taxon>Kaistiaceae</taxon>
        <taxon>Bauldia</taxon>
    </lineage>
</organism>
<reference evidence="2 3" key="1">
    <citation type="submission" date="2016-10" db="EMBL/GenBank/DDBJ databases">
        <authorList>
            <person name="de Groot N.N."/>
        </authorList>
    </citation>
    <scope>NUCLEOTIDE SEQUENCE [LARGE SCALE GENOMIC DNA]</scope>
    <source>
        <strain evidence="2 3">ATCC 35022</strain>
    </source>
</reference>
<dbReference type="STRING" id="665467.SAMN02982931_02190"/>
<dbReference type="AlphaFoldDB" id="A0A1G6C8G3"/>
<dbReference type="RefSeq" id="WP_090876472.1">
    <property type="nucleotide sequence ID" value="NZ_FMXQ01000004.1"/>
</dbReference>
<keyword evidence="2" id="KW-0560">Oxidoreductase</keyword>
<evidence type="ECO:0000313" key="2">
    <source>
        <dbReference type="EMBL" id="SDB29195.1"/>
    </source>
</evidence>
<evidence type="ECO:0000313" key="3">
    <source>
        <dbReference type="Proteomes" id="UP000199071"/>
    </source>
</evidence>
<dbReference type="GO" id="GO:0051213">
    <property type="term" value="F:dioxygenase activity"/>
    <property type="evidence" value="ECO:0007669"/>
    <property type="project" value="UniProtKB-KW"/>
</dbReference>
<dbReference type="Proteomes" id="UP000199071">
    <property type="component" value="Unassembled WGS sequence"/>
</dbReference>
<sequence>MRLDHVNIRANDQEAMRDFLVTVLGLRVGERPPFDFPGYWLYLGDTAIVHMQGTDRDPKEAGWIDHLAFGPFDFDAKRAELDAAGIAYRATQVPDRPLRQIFVIGPEGVKLELQCPDGVKP</sequence>
<dbReference type="Pfam" id="PF00903">
    <property type="entry name" value="Glyoxalase"/>
    <property type="match status" value="1"/>
</dbReference>